<evidence type="ECO:0000313" key="3">
    <source>
        <dbReference type="Proteomes" id="UP001605036"/>
    </source>
</evidence>
<name>A0ABD1YMV0_9MARC</name>
<evidence type="ECO:0000313" key="2">
    <source>
        <dbReference type="EMBL" id="KAL2632101.1"/>
    </source>
</evidence>
<comment type="caution">
    <text evidence="2">The sequence shown here is derived from an EMBL/GenBank/DDBJ whole genome shotgun (WGS) entry which is preliminary data.</text>
</comment>
<dbReference type="PANTHER" id="PTHR47679">
    <property type="entry name" value="PROTEIN TORNADO 1"/>
    <property type="match status" value="1"/>
</dbReference>
<sequence length="684" mass="78031">MEEWLKFIVSNSQITGSPPRVLAVITNKDRSETILRLRRSNYPRLDLVHFKGELGQLQERFAGRAELFLDLHHLNAQSKREVKPLTEYIFQSMGSFFSKDPRVPIVCSELSSALIRNSRSRNPSPVWTQSTFLEFCKYSRTALRDVSPEVLQAVVSYLHDVGSIIRVARDGIKGIKDNTRDETKDKEPWIVVDPNWLTQNFLGELLRQGHRFHVQDGSIGGNWSNNEVLGGLAQAANFRRLLEVVLRSKHNSCRKIEVSTLEDIMQDLDLCYRVTVEDGSVRYFVPIVYGYRLHCKDAITTNLTAAFFPRFELHYRHTSIKKHGMSENCITCYLGIMMIRDNGYEIFVESDEVTGQFVDILVKSSQVEVEVPRRRQEVMKFVKKHVLQEIQAFCASQHGCPGIELEVDGEGSQETSSSSSYTNPSPSEAELTKGEKFLADKIDHAVEDLKFHVDKKFSEMSDQIVREFRLKYQKIESAISSINLKIDKMIGYSISREDHASPRRPYFTLEDADMIDRITSFILQGKAVRLHFMCEARNGPHVVTGQQGLSLMVTSENMSWVTEISKISLKLIDWMLHAGIQITTGFAGSLLPNFSDLDTGKCLPMSSKLFEYLKLKPGASTEDHKLALAWSSLQCYLDSKLGQGGYGRDFLLYRVRYKHSTDPYAWLCAQCRDKWIKQDVLGVC</sequence>
<proteinExistence type="predicted"/>
<keyword evidence="3" id="KW-1185">Reference proteome</keyword>
<dbReference type="Proteomes" id="UP001605036">
    <property type="component" value="Unassembled WGS sequence"/>
</dbReference>
<dbReference type="EMBL" id="JBHFFA010000004">
    <property type="protein sequence ID" value="KAL2632101.1"/>
    <property type="molecule type" value="Genomic_DNA"/>
</dbReference>
<feature type="compositionally biased region" description="Low complexity" evidence="1">
    <location>
        <begin position="412"/>
        <end position="428"/>
    </location>
</feature>
<evidence type="ECO:0000256" key="1">
    <source>
        <dbReference type="SAM" id="MobiDB-lite"/>
    </source>
</evidence>
<reference evidence="2 3" key="1">
    <citation type="submission" date="2024-09" db="EMBL/GenBank/DDBJ databases">
        <title>Chromosome-scale assembly of Riccia fluitans.</title>
        <authorList>
            <person name="Paukszto L."/>
            <person name="Sawicki J."/>
            <person name="Karawczyk K."/>
            <person name="Piernik-Szablinska J."/>
            <person name="Szczecinska M."/>
            <person name="Mazdziarz M."/>
        </authorList>
    </citation>
    <scope>NUCLEOTIDE SEQUENCE [LARGE SCALE GENOMIC DNA]</scope>
    <source>
        <strain evidence="2">Rf_01</strain>
        <tissue evidence="2">Aerial parts of the thallus</tissue>
    </source>
</reference>
<accession>A0ABD1YMV0</accession>
<protein>
    <submittedName>
        <fullName evidence="2">Uncharacterized protein</fullName>
    </submittedName>
</protein>
<dbReference type="AlphaFoldDB" id="A0ABD1YMV0"/>
<gene>
    <name evidence="2" type="ORF">R1flu_016787</name>
</gene>
<feature type="region of interest" description="Disordered" evidence="1">
    <location>
        <begin position="405"/>
        <end position="429"/>
    </location>
</feature>
<dbReference type="PANTHER" id="PTHR47679:SF1">
    <property type="entry name" value="PROTEIN TORNADO 1"/>
    <property type="match status" value="1"/>
</dbReference>
<organism evidence="2 3">
    <name type="scientific">Riccia fluitans</name>
    <dbReference type="NCBI Taxonomy" id="41844"/>
    <lineage>
        <taxon>Eukaryota</taxon>
        <taxon>Viridiplantae</taxon>
        <taxon>Streptophyta</taxon>
        <taxon>Embryophyta</taxon>
        <taxon>Marchantiophyta</taxon>
        <taxon>Marchantiopsida</taxon>
        <taxon>Marchantiidae</taxon>
        <taxon>Marchantiales</taxon>
        <taxon>Ricciaceae</taxon>
        <taxon>Riccia</taxon>
    </lineage>
</organism>